<accession>A0A4T2BG82</accession>
<evidence type="ECO:0000313" key="3">
    <source>
        <dbReference type="Proteomes" id="UP000306192"/>
    </source>
</evidence>
<evidence type="ECO:0000313" key="2">
    <source>
        <dbReference type="EMBL" id="TIH29292.1"/>
    </source>
</evidence>
<gene>
    <name evidence="2" type="ORF">D4765_18065</name>
</gene>
<organism evidence="2 3">
    <name type="scientific">Subtercola vilae</name>
    <dbReference type="NCBI Taxonomy" id="2056433"/>
    <lineage>
        <taxon>Bacteria</taxon>
        <taxon>Bacillati</taxon>
        <taxon>Actinomycetota</taxon>
        <taxon>Actinomycetes</taxon>
        <taxon>Micrococcales</taxon>
        <taxon>Microbacteriaceae</taxon>
        <taxon>Subtercola</taxon>
    </lineage>
</organism>
<dbReference type="SMART" id="SM00507">
    <property type="entry name" value="HNHc"/>
    <property type="match status" value="1"/>
</dbReference>
<keyword evidence="3" id="KW-1185">Reference proteome</keyword>
<reference evidence="2 3" key="1">
    <citation type="journal article" date="2019" name="Microorganisms">
        <title>Systematic Affiliation and Genome Analysis of Subtercola vilae DB165(T) with Particular Emphasis on Cold Adaptation of an Isolate from a High-Altitude Cold Volcano Lake.</title>
        <authorList>
            <person name="Villalobos A.S."/>
            <person name="Wiese J."/>
            <person name="Imhoff J.F."/>
            <person name="Dorador C."/>
            <person name="Keller A."/>
            <person name="Hentschel U."/>
        </authorList>
    </citation>
    <scope>NUCLEOTIDE SEQUENCE [LARGE SCALE GENOMIC DNA]</scope>
    <source>
        <strain evidence="2 3">DB165</strain>
    </source>
</reference>
<keyword evidence="2" id="KW-0255">Endonuclease</keyword>
<dbReference type="CDD" id="cd00085">
    <property type="entry name" value="HNHc"/>
    <property type="match status" value="1"/>
</dbReference>
<dbReference type="OrthoDB" id="4464809at2"/>
<sequence length="115" mass="12845">MARQVKRLYKNHCQVCNEVIPGLDGRTYSEGAHVKPLGRPHLGGDVLDNMLCLCPNHHTQLDIGGMVILDDMSVVDTLTKAQFATLRFTGAHRLDPRNAEYHRSLWAPLGNETII</sequence>
<dbReference type="Proteomes" id="UP000306192">
    <property type="component" value="Unassembled WGS sequence"/>
</dbReference>
<comment type="caution">
    <text evidence="2">The sequence shown here is derived from an EMBL/GenBank/DDBJ whole genome shotgun (WGS) entry which is preliminary data.</text>
</comment>
<dbReference type="RefSeq" id="WP_136643702.1">
    <property type="nucleotide sequence ID" value="NZ_QYRT01000062.1"/>
</dbReference>
<name>A0A4T2BG82_9MICO</name>
<dbReference type="Pfam" id="PF13391">
    <property type="entry name" value="HNH_2"/>
    <property type="match status" value="1"/>
</dbReference>
<feature type="domain" description="HNH nuclease" evidence="1">
    <location>
        <begin position="1"/>
        <end position="59"/>
    </location>
</feature>
<evidence type="ECO:0000259" key="1">
    <source>
        <dbReference type="SMART" id="SM00507"/>
    </source>
</evidence>
<proteinExistence type="predicted"/>
<dbReference type="EMBL" id="QYRT01000062">
    <property type="protein sequence ID" value="TIH29292.1"/>
    <property type="molecule type" value="Genomic_DNA"/>
</dbReference>
<dbReference type="InterPro" id="IPR003615">
    <property type="entry name" value="HNH_nuc"/>
</dbReference>
<dbReference type="GO" id="GO:0004519">
    <property type="term" value="F:endonuclease activity"/>
    <property type="evidence" value="ECO:0007669"/>
    <property type="project" value="UniProtKB-KW"/>
</dbReference>
<keyword evidence="2" id="KW-0378">Hydrolase</keyword>
<dbReference type="AlphaFoldDB" id="A0A4T2BG82"/>
<keyword evidence="2" id="KW-0540">Nuclease</keyword>
<protein>
    <submittedName>
        <fullName evidence="2">HNH endonuclease</fullName>
    </submittedName>
</protein>